<accession>A0A9Q9RMM0</accession>
<comment type="caution">
    <text evidence="1">The sequence shown here is derived from an EMBL/GenBank/DDBJ whole genome shotgun (WGS) entry which is preliminary data.</text>
</comment>
<evidence type="ECO:0000313" key="2">
    <source>
        <dbReference type="Proteomes" id="UP000760494"/>
    </source>
</evidence>
<dbReference type="EMBL" id="CABFJX010000223">
    <property type="protein sequence ID" value="VTT68160.1"/>
    <property type="molecule type" value="Genomic_DNA"/>
</dbReference>
<protein>
    <submittedName>
        <fullName evidence="1">Uncharacterized protein</fullName>
    </submittedName>
</protein>
<proteinExistence type="predicted"/>
<sequence length="105" mass="11867">MYERVGYTSLYYMAGFKGFQELSFWDNFQVSVEIIRSHSMKPGFLYATEVLFLSVVTKRITWSATTISLTTVHHALSSSFQASPVSTITFPKQLDTVFAAINNPL</sequence>
<dbReference type="AlphaFoldDB" id="A0A9Q9RMM0"/>
<organism evidence="1 2">
    <name type="scientific">Fusarium fujikuroi</name>
    <name type="common">Bakanae and foot rot disease fungus</name>
    <name type="synonym">Gibberella fujikuroi</name>
    <dbReference type="NCBI Taxonomy" id="5127"/>
    <lineage>
        <taxon>Eukaryota</taxon>
        <taxon>Fungi</taxon>
        <taxon>Dikarya</taxon>
        <taxon>Ascomycota</taxon>
        <taxon>Pezizomycotina</taxon>
        <taxon>Sordariomycetes</taxon>
        <taxon>Hypocreomycetidae</taxon>
        <taxon>Hypocreales</taxon>
        <taxon>Nectriaceae</taxon>
        <taxon>Fusarium</taxon>
        <taxon>Fusarium fujikuroi species complex</taxon>
    </lineage>
</organism>
<dbReference type="Proteomes" id="UP000760494">
    <property type="component" value="Unassembled WGS sequence"/>
</dbReference>
<gene>
    <name evidence="1" type="ORF">C2S_1148</name>
</gene>
<evidence type="ECO:0000313" key="1">
    <source>
        <dbReference type="EMBL" id="VTT68160.1"/>
    </source>
</evidence>
<reference evidence="1" key="1">
    <citation type="submission" date="2019-05" db="EMBL/GenBank/DDBJ databases">
        <authorList>
            <person name="Piombo E."/>
        </authorList>
    </citation>
    <scope>NUCLEOTIDE SEQUENCE</scope>
    <source>
        <strain evidence="1">C2S</strain>
    </source>
</reference>
<name>A0A9Q9RMM0_FUSFU</name>